<dbReference type="Pfam" id="PF13279">
    <property type="entry name" value="4HBT_2"/>
    <property type="match status" value="1"/>
</dbReference>
<evidence type="ECO:0000313" key="1">
    <source>
        <dbReference type="EMBL" id="MBT9317889.1"/>
    </source>
</evidence>
<dbReference type="SUPFAM" id="SSF54637">
    <property type="entry name" value="Thioesterase/thiol ester dehydrase-isomerase"/>
    <property type="match status" value="1"/>
</dbReference>
<dbReference type="EMBL" id="JADOES010000063">
    <property type="protein sequence ID" value="MBT9317889.1"/>
    <property type="molecule type" value="Genomic_DNA"/>
</dbReference>
<gene>
    <name evidence="1" type="ORF">IXB50_20940</name>
</gene>
<name>A0A947GKX2_9CYAN</name>
<organism evidence="1 2">
    <name type="scientific">Leptothoe spongobia TAU-MAC 1115</name>
    <dbReference type="NCBI Taxonomy" id="1967444"/>
    <lineage>
        <taxon>Bacteria</taxon>
        <taxon>Bacillati</taxon>
        <taxon>Cyanobacteriota</taxon>
        <taxon>Cyanophyceae</taxon>
        <taxon>Nodosilineales</taxon>
        <taxon>Cymatolegaceae</taxon>
        <taxon>Leptothoe</taxon>
        <taxon>Leptothoe spongobia</taxon>
    </lineage>
</organism>
<dbReference type="AlphaFoldDB" id="A0A947GKX2"/>
<dbReference type="Gene3D" id="3.10.129.10">
    <property type="entry name" value="Hotdog Thioesterase"/>
    <property type="match status" value="1"/>
</dbReference>
<reference evidence="1" key="2">
    <citation type="journal article" date="2021" name="Mar. Drugs">
        <title>Genome Reduction and Secondary Metabolism of the Marine Sponge-Associated Cyanobacterium Leptothoe.</title>
        <authorList>
            <person name="Konstantinou D."/>
            <person name="Popin R.V."/>
            <person name="Fewer D.P."/>
            <person name="Sivonen K."/>
            <person name="Gkelis S."/>
        </authorList>
    </citation>
    <scope>NUCLEOTIDE SEQUENCE</scope>
    <source>
        <strain evidence="1">TAU-MAC 1115</strain>
    </source>
</reference>
<dbReference type="CDD" id="cd00586">
    <property type="entry name" value="4HBT"/>
    <property type="match status" value="1"/>
</dbReference>
<dbReference type="Proteomes" id="UP000717364">
    <property type="component" value="Unassembled WGS sequence"/>
</dbReference>
<reference evidence="1" key="1">
    <citation type="submission" date="2020-11" db="EMBL/GenBank/DDBJ databases">
        <authorList>
            <person name="Konstantinou D."/>
            <person name="Gkelis S."/>
            <person name="Popin R."/>
            <person name="Fewer D."/>
            <person name="Sivonen K."/>
        </authorList>
    </citation>
    <scope>NUCLEOTIDE SEQUENCE</scope>
    <source>
        <strain evidence="1">TAU-MAC 1115</strain>
    </source>
</reference>
<keyword evidence="2" id="KW-1185">Reference proteome</keyword>
<evidence type="ECO:0000313" key="2">
    <source>
        <dbReference type="Proteomes" id="UP000717364"/>
    </source>
</evidence>
<dbReference type="InterPro" id="IPR029069">
    <property type="entry name" value="HotDog_dom_sf"/>
</dbReference>
<sequence>MEAARVDCLRTIGFAFEDCVAAGYDLPVVDLQMRYRQPLVLGADGLLKTRLEKSRGIRLTWLYEIYDATTDNPQLCITGQVVLVPINMATRKIARRLPTELQPLFTALEGYFGN</sequence>
<proteinExistence type="predicted"/>
<protein>
    <submittedName>
        <fullName evidence="1">Acyl-CoA thioesterase</fullName>
    </submittedName>
</protein>
<comment type="caution">
    <text evidence="1">The sequence shown here is derived from an EMBL/GenBank/DDBJ whole genome shotgun (WGS) entry which is preliminary data.</text>
</comment>
<accession>A0A947GKX2</accession>